<dbReference type="KEGG" id="maua:101844577"/>
<reference evidence="17" key="1">
    <citation type="submission" date="2025-08" db="UniProtKB">
        <authorList>
            <consortium name="RefSeq"/>
        </authorList>
    </citation>
    <scope>IDENTIFICATION</scope>
    <source>
        <tissue evidence="17">Liver</tissue>
    </source>
</reference>
<feature type="chain" id="PRO_5010586589" description="Oligodendrocyte-myelin glycoprotein" evidence="14">
    <location>
        <begin position="28"/>
        <end position="456"/>
    </location>
</feature>
<dbReference type="SUPFAM" id="SSF52058">
    <property type="entry name" value="L domain-like"/>
    <property type="match status" value="1"/>
</dbReference>
<evidence type="ECO:0000256" key="7">
    <source>
        <dbReference type="ARBA" id="ARBA00022889"/>
    </source>
</evidence>
<evidence type="ECO:0000256" key="8">
    <source>
        <dbReference type="ARBA" id="ARBA00023136"/>
    </source>
</evidence>
<feature type="domain" description="LRRNT" evidence="15">
    <location>
        <begin position="28"/>
        <end position="62"/>
    </location>
</feature>
<gene>
    <name evidence="17" type="primary">Omg</name>
</gene>
<keyword evidence="5 14" id="KW-0732">Signal</keyword>
<dbReference type="GO" id="GO:0031102">
    <property type="term" value="P:neuron projection regeneration"/>
    <property type="evidence" value="ECO:0007669"/>
    <property type="project" value="TreeGrafter"/>
</dbReference>
<dbReference type="FunFam" id="3.80.10.10:FF:000445">
    <property type="entry name" value="Oligodendrocyte myelin glycoprotein b"/>
    <property type="match status" value="1"/>
</dbReference>
<dbReference type="PANTHER" id="PTHR47114">
    <property type="match status" value="1"/>
</dbReference>
<evidence type="ECO:0000256" key="10">
    <source>
        <dbReference type="ARBA" id="ARBA00023288"/>
    </source>
</evidence>
<evidence type="ECO:0000256" key="2">
    <source>
        <dbReference type="ARBA" id="ARBA00022475"/>
    </source>
</evidence>
<keyword evidence="10" id="KW-0449">Lipoprotein</keyword>
<evidence type="ECO:0000256" key="13">
    <source>
        <dbReference type="ARBA" id="ARBA00072716"/>
    </source>
</evidence>
<dbReference type="eggNOG" id="KOG0619">
    <property type="taxonomic scope" value="Eukaryota"/>
</dbReference>
<name>A0A1U7QQD4_MESAU</name>
<protein>
    <recommendedName>
        <fullName evidence="13">Oligodendrocyte-myelin glycoprotein</fullName>
    </recommendedName>
</protein>
<dbReference type="STRING" id="10036.ENSMAUP00000001231"/>
<dbReference type="FunFam" id="3.80.10.10:FF:000180">
    <property type="entry name" value="Oligodendrocyte myelin glycoprotein"/>
    <property type="match status" value="1"/>
</dbReference>
<dbReference type="AlphaFoldDB" id="A0A1U7QQD4"/>
<dbReference type="GO" id="GO:0005886">
    <property type="term" value="C:plasma membrane"/>
    <property type="evidence" value="ECO:0007669"/>
    <property type="project" value="UniProtKB-SubCell"/>
</dbReference>
<dbReference type="InterPro" id="IPR032675">
    <property type="entry name" value="LRR_dom_sf"/>
</dbReference>
<keyword evidence="2" id="KW-1003">Cell membrane</keyword>
<keyword evidence="8" id="KW-0472">Membrane</keyword>
<keyword evidence="9" id="KW-0325">Glycoprotein</keyword>
<dbReference type="InterPro" id="IPR000372">
    <property type="entry name" value="LRRNT"/>
</dbReference>
<dbReference type="Gene3D" id="3.80.10.10">
    <property type="entry name" value="Ribonuclease Inhibitor"/>
    <property type="match status" value="3"/>
</dbReference>
<feature type="signal peptide" evidence="14">
    <location>
        <begin position="1"/>
        <end position="27"/>
    </location>
</feature>
<dbReference type="GO" id="GO:0098552">
    <property type="term" value="C:side of membrane"/>
    <property type="evidence" value="ECO:0007669"/>
    <property type="project" value="UniProtKB-KW"/>
</dbReference>
<evidence type="ECO:0000256" key="14">
    <source>
        <dbReference type="SAM" id="SignalP"/>
    </source>
</evidence>
<proteinExistence type="predicted"/>
<comment type="function">
    <text evidence="11">Cell adhesion molecule contributing to the interactive process required for myelination in the central nervous system.</text>
</comment>
<keyword evidence="4" id="KW-0336">GPI-anchor</keyword>
<organism evidence="16 17">
    <name type="scientific">Mesocricetus auratus</name>
    <name type="common">Golden hamster</name>
    <dbReference type="NCBI Taxonomy" id="10036"/>
    <lineage>
        <taxon>Eukaryota</taxon>
        <taxon>Metazoa</taxon>
        <taxon>Chordata</taxon>
        <taxon>Craniata</taxon>
        <taxon>Vertebrata</taxon>
        <taxon>Euteleostomi</taxon>
        <taxon>Mammalia</taxon>
        <taxon>Eutheria</taxon>
        <taxon>Euarchontoglires</taxon>
        <taxon>Glires</taxon>
        <taxon>Rodentia</taxon>
        <taxon>Myomorpha</taxon>
        <taxon>Muroidea</taxon>
        <taxon>Cricetidae</taxon>
        <taxon>Cricetinae</taxon>
        <taxon>Mesocricetus</taxon>
    </lineage>
</organism>
<dbReference type="InterPro" id="IPR051071">
    <property type="entry name" value="LRR-bact_E3_ubiq_ligases"/>
</dbReference>
<evidence type="ECO:0000259" key="15">
    <source>
        <dbReference type="SMART" id="SM00013"/>
    </source>
</evidence>
<evidence type="ECO:0000256" key="1">
    <source>
        <dbReference type="ARBA" id="ARBA00004609"/>
    </source>
</evidence>
<sequence length="456" mass="50887">MALMEYQILKMSSCLFILLFLTPGILCICPLQCICTERHRHVDCSGRNLTTLPPGLQENIIHLNLSYNHFTDLHNQLTQYTNLRTLDISNNRLESLPAQLPRSLWNMSAANNNIKLLDKSDTAYQWNLKYLDVSKNMLEKVVLIKNTLRSLEVLNLSSNKLWTVPTNMPSKLHIVDLSNNSLTQILPGTLINLTNLTHLYLHNNKFTFIPDQSFDQLLQLQEITLHNNRWSCNHKQNITYLLKWMMETKAHVIGTPCSDQVSSLKEQSMYPTPPGFTSSLFTISGMQTVDTINSLSMVTQPKVTKIPKQYPGKETFGVTLSRDTTLTSTDKALVPYPKDTSTEMTNSHEAAAATLTIHLHDGMISNTSLTSATKSSPTPMTLSITSGMPSNFSEMPQQSTTLNLRREETTANVKTQLPSAASAWKVNASLLFMLNAMVILASGGSAVSETKESLPP</sequence>
<dbReference type="SMART" id="SM00013">
    <property type="entry name" value="LRRNT"/>
    <property type="match status" value="1"/>
</dbReference>
<evidence type="ECO:0000256" key="4">
    <source>
        <dbReference type="ARBA" id="ARBA00022622"/>
    </source>
</evidence>
<dbReference type="PANTHER" id="PTHR47114:SF2">
    <property type="entry name" value="OLIGODENDROCYTE-MYELIN GLYCOPROTEIN"/>
    <property type="match status" value="1"/>
</dbReference>
<evidence type="ECO:0000256" key="3">
    <source>
        <dbReference type="ARBA" id="ARBA00022614"/>
    </source>
</evidence>
<evidence type="ECO:0000256" key="5">
    <source>
        <dbReference type="ARBA" id="ARBA00022729"/>
    </source>
</evidence>
<dbReference type="CTD" id="4974"/>
<keyword evidence="6" id="KW-0677">Repeat</keyword>
<evidence type="ECO:0000256" key="12">
    <source>
        <dbReference type="ARBA" id="ARBA00063718"/>
    </source>
</evidence>
<keyword evidence="3" id="KW-0433">Leucine-rich repeat</keyword>
<dbReference type="InterPro" id="IPR003591">
    <property type="entry name" value="Leu-rich_rpt_typical-subtyp"/>
</dbReference>
<evidence type="ECO:0000313" key="16">
    <source>
        <dbReference type="Proteomes" id="UP000886700"/>
    </source>
</evidence>
<dbReference type="GO" id="GO:0007155">
    <property type="term" value="P:cell adhesion"/>
    <property type="evidence" value="ECO:0007669"/>
    <property type="project" value="UniProtKB-KW"/>
</dbReference>
<dbReference type="Pfam" id="PF00560">
    <property type="entry name" value="LRR_1"/>
    <property type="match status" value="1"/>
</dbReference>
<keyword evidence="7" id="KW-0130">Cell adhesion</keyword>
<comment type="subunit">
    <text evidence="12">Binds to RTN4R.</text>
</comment>
<dbReference type="SMART" id="SM00369">
    <property type="entry name" value="LRR_TYP"/>
    <property type="match status" value="5"/>
</dbReference>
<dbReference type="PRINTS" id="PR00019">
    <property type="entry name" value="LEURICHRPT"/>
</dbReference>
<dbReference type="PROSITE" id="PS51450">
    <property type="entry name" value="LRR"/>
    <property type="match status" value="3"/>
</dbReference>
<dbReference type="Proteomes" id="UP000886700">
    <property type="component" value="Unplaced"/>
</dbReference>
<dbReference type="RefSeq" id="XP_005077045.1">
    <property type="nucleotide sequence ID" value="XM_005076988.4"/>
</dbReference>
<evidence type="ECO:0000256" key="11">
    <source>
        <dbReference type="ARBA" id="ARBA00055448"/>
    </source>
</evidence>
<evidence type="ECO:0000313" key="17">
    <source>
        <dbReference type="RefSeq" id="XP_005077045.1"/>
    </source>
</evidence>
<evidence type="ECO:0000256" key="9">
    <source>
        <dbReference type="ARBA" id="ARBA00023180"/>
    </source>
</evidence>
<keyword evidence="16" id="KW-1185">Reference proteome</keyword>
<evidence type="ECO:0000256" key="6">
    <source>
        <dbReference type="ARBA" id="ARBA00022737"/>
    </source>
</evidence>
<comment type="subcellular location">
    <subcellularLocation>
        <location evidence="1">Cell membrane</location>
        <topology evidence="1">Lipid-anchor</topology>
        <topology evidence="1">GPI-anchor</topology>
    </subcellularLocation>
</comment>
<dbReference type="OrthoDB" id="1574204at2759"/>
<dbReference type="Pfam" id="PF01462">
    <property type="entry name" value="LRRNT"/>
    <property type="match status" value="1"/>
</dbReference>
<dbReference type="InterPro" id="IPR001611">
    <property type="entry name" value="Leu-rich_rpt"/>
</dbReference>
<dbReference type="GeneID" id="101844577"/>
<dbReference type="Pfam" id="PF13855">
    <property type="entry name" value="LRR_8"/>
    <property type="match status" value="1"/>
</dbReference>
<accession>A0A1U7QQD4</accession>